<protein>
    <recommendedName>
        <fullName evidence="3">EF-hand domain-containing protein</fullName>
    </recommendedName>
</protein>
<gene>
    <name evidence="1" type="ORF">ECRASSUSDP1_LOCUS10553</name>
</gene>
<dbReference type="EMBL" id="CAMPGE010010406">
    <property type="protein sequence ID" value="CAI2369255.1"/>
    <property type="molecule type" value="Genomic_DNA"/>
</dbReference>
<evidence type="ECO:0000313" key="1">
    <source>
        <dbReference type="EMBL" id="CAI2369255.1"/>
    </source>
</evidence>
<organism evidence="1 2">
    <name type="scientific">Euplotes crassus</name>
    <dbReference type="NCBI Taxonomy" id="5936"/>
    <lineage>
        <taxon>Eukaryota</taxon>
        <taxon>Sar</taxon>
        <taxon>Alveolata</taxon>
        <taxon>Ciliophora</taxon>
        <taxon>Intramacronucleata</taxon>
        <taxon>Spirotrichea</taxon>
        <taxon>Hypotrichia</taxon>
        <taxon>Euplotida</taxon>
        <taxon>Euplotidae</taxon>
        <taxon>Moneuplotes</taxon>
    </lineage>
</organism>
<dbReference type="Proteomes" id="UP001295684">
    <property type="component" value="Unassembled WGS sequence"/>
</dbReference>
<keyword evidence="2" id="KW-1185">Reference proteome</keyword>
<dbReference type="AlphaFoldDB" id="A0AAD1UQT5"/>
<name>A0AAD1UQT5_EUPCR</name>
<evidence type="ECO:0000313" key="2">
    <source>
        <dbReference type="Proteomes" id="UP001295684"/>
    </source>
</evidence>
<accession>A0AAD1UQT5</accession>
<reference evidence="1" key="1">
    <citation type="submission" date="2023-07" db="EMBL/GenBank/DDBJ databases">
        <authorList>
            <consortium name="AG Swart"/>
            <person name="Singh M."/>
            <person name="Singh A."/>
            <person name="Seah K."/>
            <person name="Emmerich C."/>
        </authorList>
    </citation>
    <scope>NUCLEOTIDE SEQUENCE</scope>
    <source>
        <strain evidence="1">DP1</strain>
    </source>
</reference>
<comment type="caution">
    <text evidence="1">The sequence shown here is derived from an EMBL/GenBank/DDBJ whole genome shotgun (WGS) entry which is preliminary data.</text>
</comment>
<dbReference type="SUPFAM" id="SSF47473">
    <property type="entry name" value="EF-hand"/>
    <property type="match status" value="1"/>
</dbReference>
<proteinExistence type="predicted"/>
<sequence length="787" mass="92178">MEKIAKPQAFSKEEQNICRRQFVDQFLSTVSDNKSAMNIVLSEAQRRGLYTIASNRGRSYDRGVLVNYNFNSKSTSNAQFTKKIRFKSNEAYANNTFRIDISQKSNHKMKLGKIPVVKRKKRLIKTNPNATSKKSQSPSRKFMEREMQKKNFFKLPIIKGNSNTEQRKNNKSVNVPETSQFKNLNKSLESRKHAEKQIRKSMAVQMALKKRVLLDDSFETDSDQSSEIDVHKLKIIPGANNIKIHQIYLNPSNKRLQGKLFDIFKKICNKSASISEKQLKFEKNDLKAYLMKRYPPNICEALLQCFSISLPVDFTHFVEMMESYMNLPMELHKYIAFDAYDTNDDSKIGEYDLFILIKNLSDDIFLTKVSEDMKTIYNLIKSKKKVEALRSRLKLKEERKSQQSSLHSSYNFSAAHKAHLRVPKGTLKLPDSLSIHENFSPTLITLKEQQSRSASPKSIVSKKPKIKNTKKSDWMPLLSKEDTKSESITVEEFQALRFEHKWPMIIIDFIKYLTSIDLIKRSTGPVKRTPERIFDKKKASEMLEKAKELVDETTFVDFLEIFKTLVHNPQEKYEELLFINYESLDTNLVKILGYEQPLFTKMLYYYLSDGYDYKKIVLYDFIEKLLPFYQVNMREMNKKIKEMYAMHKDKEVSITTLLHAQTQIDSDCQLGEEVHSLTNEYVKFLLNNHNNDRERIINHLFEIYMPTSCIISELCINFFKLGRSFINFPVIRDQSILKTEKKHQKLSLPSKKDLSKRTYEKILLEFVDPKAAKMLHKSFGKLYHKFE</sequence>
<evidence type="ECO:0008006" key="3">
    <source>
        <dbReference type="Google" id="ProtNLM"/>
    </source>
</evidence>
<dbReference type="InterPro" id="IPR011992">
    <property type="entry name" value="EF-hand-dom_pair"/>
</dbReference>